<gene>
    <name evidence="1" type="ORF">LV89_01099</name>
</gene>
<evidence type="ECO:0000313" key="2">
    <source>
        <dbReference type="Proteomes" id="UP000245489"/>
    </source>
</evidence>
<dbReference type="OrthoDB" id="955414at2"/>
<comment type="caution">
    <text evidence="1">The sequence shown here is derived from an EMBL/GenBank/DDBJ whole genome shotgun (WGS) entry which is preliminary data.</text>
</comment>
<proteinExistence type="predicted"/>
<reference evidence="1 2" key="1">
    <citation type="submission" date="2018-05" db="EMBL/GenBank/DDBJ databases">
        <title>Genomic Encyclopedia of Archaeal and Bacterial Type Strains, Phase II (KMG-II): from individual species to whole genera.</title>
        <authorList>
            <person name="Goeker M."/>
        </authorList>
    </citation>
    <scope>NUCLEOTIDE SEQUENCE [LARGE SCALE GENOMIC DNA]</scope>
    <source>
        <strain evidence="1 2">DSM 22214</strain>
    </source>
</reference>
<protein>
    <submittedName>
        <fullName evidence="1">Uncharacterized protein</fullName>
    </submittedName>
</protein>
<sequence>MTESTNMILKGAVISAFLLLTTCHIEAQSPSNEPKKKVSKNAENAFKVTLSEDEKNPLNLKVNISNPSKETIKVYLRKRNDYTFLFEKLLGKENKASMLLELSPLEDEDYTFVVKTENNFFIKHISLQSGDLTTTKVNGKEVMTTNRTIVLKDE</sequence>
<name>A0A316EDT4_9BACT</name>
<dbReference type="AlphaFoldDB" id="A0A316EDT4"/>
<dbReference type="EMBL" id="QGGO01000004">
    <property type="protein sequence ID" value="PWK28316.1"/>
    <property type="molecule type" value="Genomic_DNA"/>
</dbReference>
<accession>A0A316EDT4</accession>
<dbReference type="RefSeq" id="WP_109741869.1">
    <property type="nucleotide sequence ID" value="NZ_QGGO01000004.1"/>
</dbReference>
<evidence type="ECO:0000313" key="1">
    <source>
        <dbReference type="EMBL" id="PWK28316.1"/>
    </source>
</evidence>
<keyword evidence="2" id="KW-1185">Reference proteome</keyword>
<dbReference type="Proteomes" id="UP000245489">
    <property type="component" value="Unassembled WGS sequence"/>
</dbReference>
<organism evidence="1 2">
    <name type="scientific">Arcicella aurantiaca</name>
    <dbReference type="NCBI Taxonomy" id="591202"/>
    <lineage>
        <taxon>Bacteria</taxon>
        <taxon>Pseudomonadati</taxon>
        <taxon>Bacteroidota</taxon>
        <taxon>Cytophagia</taxon>
        <taxon>Cytophagales</taxon>
        <taxon>Flectobacillaceae</taxon>
        <taxon>Arcicella</taxon>
    </lineage>
</organism>